<dbReference type="GO" id="GO:0009887">
    <property type="term" value="P:animal organ morphogenesis"/>
    <property type="evidence" value="ECO:0007669"/>
    <property type="project" value="TreeGrafter"/>
</dbReference>
<dbReference type="PROSITE" id="PS51117">
    <property type="entry name" value="LAMININ_NTER"/>
    <property type="match status" value="1"/>
</dbReference>
<feature type="disulfide bond" evidence="12">
    <location>
        <begin position="1168"/>
        <end position="1182"/>
    </location>
</feature>
<dbReference type="FunFam" id="2.10.25.10:FF:000130">
    <property type="entry name" value="Laminin subunit beta 1"/>
    <property type="match status" value="1"/>
</dbReference>
<dbReference type="PRINTS" id="PR00011">
    <property type="entry name" value="EGFLAMININ"/>
</dbReference>
<feature type="disulfide bond" evidence="12">
    <location>
        <begin position="975"/>
        <end position="992"/>
    </location>
</feature>
<dbReference type="SMART" id="SM00180">
    <property type="entry name" value="EGF_Lam"/>
    <property type="match status" value="13"/>
</dbReference>
<dbReference type="PROSITE" id="PS01248">
    <property type="entry name" value="EGF_LAM_1"/>
    <property type="match status" value="5"/>
</dbReference>
<dbReference type="FunFam" id="2.10.25.10:FF:000105">
    <property type="entry name" value="laminin subunit gamma-1"/>
    <property type="match status" value="1"/>
</dbReference>
<dbReference type="CDD" id="cd00055">
    <property type="entry name" value="EGF_Lam"/>
    <property type="match status" value="13"/>
</dbReference>
<feature type="domain" description="Laminin EGF-like" evidence="14">
    <location>
        <begin position="561"/>
        <end position="612"/>
    </location>
</feature>
<dbReference type="SUPFAM" id="SSF57196">
    <property type="entry name" value="EGF/Laminin"/>
    <property type="match status" value="11"/>
</dbReference>
<dbReference type="Pfam" id="PF00055">
    <property type="entry name" value="Laminin_N"/>
    <property type="match status" value="1"/>
</dbReference>
<feature type="domain" description="Laminin EGF-like" evidence="14">
    <location>
        <begin position="1185"/>
        <end position="1242"/>
    </location>
</feature>
<feature type="disulfide bond" evidence="12">
    <location>
        <begin position="994"/>
        <end position="1003"/>
    </location>
</feature>
<dbReference type="GO" id="GO:0009888">
    <property type="term" value="P:tissue development"/>
    <property type="evidence" value="ECO:0007669"/>
    <property type="project" value="TreeGrafter"/>
</dbReference>
<organism evidence="17 18">
    <name type="scientific">Hipposideros armiger</name>
    <name type="common">Great Himalayan leaf-nosed bat</name>
    <dbReference type="NCBI Taxonomy" id="186990"/>
    <lineage>
        <taxon>Eukaryota</taxon>
        <taxon>Metazoa</taxon>
        <taxon>Chordata</taxon>
        <taxon>Craniata</taxon>
        <taxon>Vertebrata</taxon>
        <taxon>Euteleostomi</taxon>
        <taxon>Mammalia</taxon>
        <taxon>Eutheria</taxon>
        <taxon>Laurasiatheria</taxon>
        <taxon>Chiroptera</taxon>
        <taxon>Yinpterochiroptera</taxon>
        <taxon>Rhinolophoidea</taxon>
        <taxon>Hipposideridae</taxon>
        <taxon>Hipposideros</taxon>
    </lineage>
</organism>
<dbReference type="FunFam" id="2.10.25.10:FF:000280">
    <property type="entry name" value="Laminin subunit beta 4"/>
    <property type="match status" value="1"/>
</dbReference>
<feature type="disulfide bond" evidence="12">
    <location>
        <begin position="584"/>
        <end position="593"/>
    </location>
</feature>
<feature type="disulfide bond" evidence="12">
    <location>
        <begin position="1291"/>
        <end position="1303"/>
    </location>
</feature>
<feature type="domain" description="Laminin EGF-like" evidence="14">
    <location>
        <begin position="1019"/>
        <end position="1068"/>
    </location>
</feature>
<keyword evidence="6" id="KW-0084">Basement membrane</keyword>
<proteinExistence type="predicted"/>
<evidence type="ECO:0000256" key="8">
    <source>
        <dbReference type="ARBA" id="ARBA00023054"/>
    </source>
</evidence>
<feature type="disulfide bond" evidence="12">
    <location>
        <begin position="1293"/>
        <end position="1310"/>
    </location>
</feature>
<feature type="disulfide bond" evidence="12">
    <location>
        <begin position="1243"/>
        <end position="1255"/>
    </location>
</feature>
<dbReference type="SMART" id="SM00181">
    <property type="entry name" value="EGF"/>
    <property type="match status" value="9"/>
</dbReference>
<name>A0A8B7QHC7_HIPAR</name>
<evidence type="ECO:0000256" key="13">
    <source>
        <dbReference type="SAM" id="MobiDB-lite"/>
    </source>
</evidence>
<evidence type="ECO:0000256" key="2">
    <source>
        <dbReference type="ARBA" id="ARBA00022525"/>
    </source>
</evidence>
<feature type="disulfide bond" evidence="12">
    <location>
        <begin position="1312"/>
        <end position="1321"/>
    </location>
</feature>
<evidence type="ECO:0000256" key="6">
    <source>
        <dbReference type="ARBA" id="ARBA00022869"/>
    </source>
</evidence>
<dbReference type="GO" id="GO:0043256">
    <property type="term" value="C:laminin complex"/>
    <property type="evidence" value="ECO:0007669"/>
    <property type="project" value="UniProtKB-ARBA"/>
</dbReference>
<keyword evidence="10" id="KW-0325">Glycoprotein</keyword>
<evidence type="ECO:0000256" key="9">
    <source>
        <dbReference type="ARBA" id="ARBA00023157"/>
    </source>
</evidence>
<dbReference type="InterPro" id="IPR008211">
    <property type="entry name" value="Laminin_N"/>
</dbReference>
<dbReference type="PANTHER" id="PTHR10574">
    <property type="entry name" value="NETRIN/LAMININ-RELATED"/>
    <property type="match status" value="1"/>
</dbReference>
<dbReference type="OrthoDB" id="5985440at2759"/>
<dbReference type="KEGG" id="hai:109376158"/>
<dbReference type="RefSeq" id="XP_019487502.1">
    <property type="nucleotide sequence ID" value="XM_019631957.1"/>
</dbReference>
<evidence type="ECO:0000256" key="5">
    <source>
        <dbReference type="ARBA" id="ARBA00022737"/>
    </source>
</evidence>
<reference evidence="18" key="1">
    <citation type="submission" date="2025-08" db="UniProtKB">
        <authorList>
            <consortium name="RefSeq"/>
        </authorList>
    </citation>
    <scope>IDENTIFICATION</scope>
    <source>
        <tissue evidence="18">Muscle</tissue>
    </source>
</reference>
<dbReference type="InterPro" id="IPR000742">
    <property type="entry name" value="EGF"/>
</dbReference>
<feature type="disulfide bond" evidence="12">
    <location>
        <begin position="925"/>
        <end position="937"/>
    </location>
</feature>
<feature type="domain" description="Laminin EGF-like" evidence="14">
    <location>
        <begin position="1243"/>
        <end position="1290"/>
    </location>
</feature>
<feature type="disulfide bond" evidence="12">
    <location>
        <begin position="1215"/>
        <end position="1224"/>
    </location>
</feature>
<evidence type="ECO:0000256" key="7">
    <source>
        <dbReference type="ARBA" id="ARBA00022889"/>
    </source>
</evidence>
<evidence type="ECO:0000256" key="4">
    <source>
        <dbReference type="ARBA" id="ARBA00022729"/>
    </source>
</evidence>
<dbReference type="Pfam" id="PF24973">
    <property type="entry name" value="EGF_LMN_ATRN"/>
    <property type="match status" value="2"/>
</dbReference>
<dbReference type="Proteomes" id="UP000694851">
    <property type="component" value="Unplaced"/>
</dbReference>
<evidence type="ECO:0000256" key="12">
    <source>
        <dbReference type="PROSITE-ProRule" id="PRU00460"/>
    </source>
</evidence>
<keyword evidence="5" id="KW-0677">Repeat</keyword>
<feature type="domain" description="Laminin EGF-like" evidence="14">
    <location>
        <begin position="973"/>
        <end position="1018"/>
    </location>
</feature>
<feature type="disulfide bond" evidence="12">
    <location>
        <begin position="1038"/>
        <end position="1047"/>
    </location>
</feature>
<feature type="disulfide bond" evidence="12">
    <location>
        <begin position="973"/>
        <end position="985"/>
    </location>
</feature>
<feature type="disulfide bond" evidence="12">
    <location>
        <begin position="531"/>
        <end position="540"/>
    </location>
</feature>
<feature type="disulfide bond" evidence="12">
    <location>
        <begin position="1264"/>
        <end position="1273"/>
    </location>
</feature>
<dbReference type="InterPro" id="IPR002049">
    <property type="entry name" value="LE_dom"/>
</dbReference>
<evidence type="ECO:0000256" key="10">
    <source>
        <dbReference type="ARBA" id="ARBA00023180"/>
    </source>
</evidence>
<evidence type="ECO:0000313" key="17">
    <source>
        <dbReference type="Proteomes" id="UP000694851"/>
    </source>
</evidence>
<evidence type="ECO:0000259" key="15">
    <source>
        <dbReference type="PROSITE" id="PS51116"/>
    </source>
</evidence>
<keyword evidence="4" id="KW-0732">Signal</keyword>
<sequence>MVQAPRTIAQEVPDLLPPPGCLSGICYPPTGNLIVGRNQSLRTSSTCGLQGPEPYCIVSHLQDSENCFFCDSRGKGGHGIENVISRSGPDGNKTWWQAESGVENVTIQLDLEGAFYFTHLIMTFKTFRPAALLIERSVDHGHSWHVYRYFAHNCSGLFPGIPPAPGHSVNDLICDQRYSDIEPSTEGEVRPRGSGVGPWGEARGSGLLLPLSLDDEPGNGILDCTGEAGFKYLEMPEWGVQEVAGCVGLSSGATSELEQHKRLWSFQKWYAQGSGVGESHSRGAGEGGCNEQRERGRGEGPPLPPFLPLHPSHRGTMTSAHEVSQSVSPELLRVTNLRVNFSKLHTLGDRPPGGLKGHPFYYYALYEFVAQGSCLCHGHASECRPTPGAPANVEGMVHGLCVCRHHTAGTHCERCQDLYQDHPWHAAEPGHPHACQECECHGHARSCHFDMALYLASGNVSGGVCDACQHNTAGRHCELCQPFFHRDPWEDPRSLHSCKPCDCDPVGALEGGLCDAHTDEIRGLLSGQCRCKGNVWGQRCDSCRPNHYGLSLTESEGCQPCRCNPRGRVPGTHACDPSSGACHCKRFVSGRDCSRCLPEFWGLSSDPLGCRPCDCDFGGAYSNRCSTGEGLCLCRPHLHGRRCHELQSGHFCAALDQATAEAEFGQGLQPADSQLPGGPWPAPPNCTQAPWTSPGWLRPRLRRQRDPRCALHPARRAHYSHQLPKAPGEPVPVHPGAGSALWTGLDFARVADGAGLSLLAPTVPRALEYDIVLRYETQAPEDWQALVRVRAQSLPSSARCAHLLPSEQLFQAALTHAHRAVVLPRPFCFEPGTRYSMTLRLWRTKGVRRPEGGTILLDSIVLLPRVKELPGLRSVDPGATGRLQELHKAGCMEAARTGLYSTMTETCTRLVCSISALLHGGGLPCECHPQGSLSTECALLGGKCPCRPNIIGRTCDHCMPGTYGFGPTGCNECHCHSEGATSAICNPMSGQCTCRAGLAGRRCDRCLPGRWDFPHCQPCACNGHAELCHPLTGVCQACHGATTGRHCERCLDGYYGDPTLGSGQQCRPCLCPGHPGSGFYHGTSCHVDSASGRVLCLCAPGYAGPRCDRCSSGYFGRPWPGGDPRRSPCRPCQCNNNIDPHDPAACDPHSGHCQRCLHHSHGPGCAHCRPGFHGSALRPGGCRRCSCDPRGTVPARCPSGAEACFCNQVSGQCPCRPHTLGRDCSRCAPLFWNLGGPRGCEPCSCHAQHSLQLVCHLVTGQCPCQAGFGGRTCSRCQDGYWGDPEQECRACACDPQGSISPSCDPYTGACFCREGISGPRCQACARGSRGGFPHCTSCPTCFTSWDHRLALLQLQVEAVAQAVAALCQGMPGWGARGQGRHLQALEGVLQQAQTLLGSPSPTVGTLQQLTEWIAGFRREMTTLAQTLWATGQVVAETELWVRGQCERLEELSRELDCVKGLAWPKRVTRVQDAEAQISSASLLSQEAMLGAQMVATLGEPDSILGQAREARRRTEQLLRETAQPIGTAMWELKLKGLVDRVQMLRPQLLGLLVKAGVECRGQGSGLACVPLPCGIPSCPGTLPIAQWALVASSNSSYSLDIAITALEQHQQLLQQIQATASSTGIQAQEMWHRARGPWGVATTVPVQATVHIIQRFLLDEGADAKSVELVAWRVLAVPLPQGGAAGIALLLDQIQGTLLAQDAGGQELPRAEGVLRQAQQTRESTARTQGQALDVQGVLAKAGTHARAAEQGLQVVKQTLGGLEASVQEVAGHLARMTLAVDVTPTLGLQSRAAVALRTRLALSQRQAQEAEERAAYAMGLAGGLGKELQVARLGVAELQEGTYSLMAMVQDAEKRVQRTRAEAQELLKRVQNSWSRLEGLERRLVQNQQALGKKVAVLWALEQRAAELLEHMQLWAIAYATC</sequence>
<dbReference type="PANTHER" id="PTHR10574:SF197">
    <property type="entry name" value="LAMININ SUBUNIT BETA-1 ISOFORM X1"/>
    <property type="match status" value="1"/>
</dbReference>
<feature type="domain" description="Laminin IV type B" evidence="15">
    <location>
        <begin position="652"/>
        <end position="919"/>
    </location>
</feature>
<feature type="disulfide bond" evidence="12">
    <location>
        <begin position="1098"/>
        <end position="1107"/>
    </location>
</feature>
<dbReference type="Pfam" id="PF21199">
    <property type="entry name" value="LAMININ_IV_B"/>
    <property type="match status" value="1"/>
</dbReference>
<evidence type="ECO:0000313" key="18">
    <source>
        <dbReference type="RefSeq" id="XP_019487502.1"/>
    </source>
</evidence>
<protein>
    <submittedName>
        <fullName evidence="18">Laminin subunit beta-2-like isoform X1</fullName>
    </submittedName>
</protein>
<comment type="subcellular location">
    <subcellularLocation>
        <location evidence="1">Secreted</location>
        <location evidence="1">Extracellular space</location>
        <location evidence="1">Extracellular matrix</location>
        <location evidence="1">Basement membrane</location>
    </subcellularLocation>
</comment>
<comment type="caution">
    <text evidence="12">Lacks conserved residue(s) required for the propagation of feature annotation.</text>
</comment>
<dbReference type="FunFam" id="2.170.300.10:FF:000001">
    <property type="entry name" value="Laminin subunit beta-1"/>
    <property type="match status" value="1"/>
</dbReference>
<evidence type="ECO:0000256" key="11">
    <source>
        <dbReference type="ARBA" id="ARBA00023292"/>
    </source>
</evidence>
<feature type="region of interest" description="Disordered" evidence="13">
    <location>
        <begin position="276"/>
        <end position="303"/>
    </location>
</feature>
<dbReference type="Pfam" id="PF00053">
    <property type="entry name" value="EGF_laminin"/>
    <property type="match status" value="11"/>
</dbReference>
<evidence type="ECO:0000259" key="16">
    <source>
        <dbReference type="PROSITE" id="PS51117"/>
    </source>
</evidence>
<dbReference type="FunFam" id="2.10.25.10:FF:000090">
    <property type="entry name" value="laminin subunit alpha"/>
    <property type="match status" value="1"/>
</dbReference>
<dbReference type="FunFam" id="2.10.25.10:FF:000209">
    <property type="entry name" value="Laminin subunit alpha 5"/>
    <property type="match status" value="1"/>
</dbReference>
<keyword evidence="9 12" id="KW-1015">Disulfide bond</keyword>
<dbReference type="FunFam" id="2.170.300.10:FF:000004">
    <property type="entry name" value="Laminin subunit beta 1"/>
    <property type="match status" value="1"/>
</dbReference>
<feature type="disulfide bond" evidence="12">
    <location>
        <begin position="946"/>
        <end position="955"/>
    </location>
</feature>
<evidence type="ECO:0000256" key="1">
    <source>
        <dbReference type="ARBA" id="ARBA00004302"/>
    </source>
</evidence>
<dbReference type="InterPro" id="IPR050440">
    <property type="entry name" value="Laminin/Netrin_ECM"/>
</dbReference>
<keyword evidence="17" id="KW-1185">Reference proteome</keyword>
<dbReference type="PROSITE" id="PS50027">
    <property type="entry name" value="EGF_LAM_2"/>
    <property type="match status" value="12"/>
</dbReference>
<dbReference type="Gene3D" id="2.60.120.260">
    <property type="entry name" value="Galactose-binding domain-like"/>
    <property type="match status" value="2"/>
</dbReference>
<feature type="domain" description="Laminin EGF-like" evidence="14">
    <location>
        <begin position="501"/>
        <end position="560"/>
    </location>
</feature>
<evidence type="ECO:0000259" key="14">
    <source>
        <dbReference type="PROSITE" id="PS50027"/>
    </source>
</evidence>
<dbReference type="GO" id="GO:0007155">
    <property type="term" value="P:cell adhesion"/>
    <property type="evidence" value="ECO:0007669"/>
    <property type="project" value="UniProtKB-KW"/>
</dbReference>
<feature type="disulfide bond" evidence="12">
    <location>
        <begin position="596"/>
        <end position="610"/>
    </location>
</feature>
<feature type="domain" description="Laminin EGF-like" evidence="14">
    <location>
        <begin position="1291"/>
        <end position="1337"/>
    </location>
</feature>
<dbReference type="FunFam" id="2.10.25.10:FF:000145">
    <property type="entry name" value="Laminin subunit beta 1"/>
    <property type="match status" value="1"/>
</dbReference>
<dbReference type="GeneID" id="109376158"/>
<dbReference type="FunFam" id="2.10.25.10:FF:000065">
    <property type="entry name" value="Laminin subunit beta 1"/>
    <property type="match status" value="1"/>
</dbReference>
<dbReference type="Gene3D" id="2.10.25.10">
    <property type="entry name" value="Laminin"/>
    <property type="match status" value="9"/>
</dbReference>
<feature type="disulfide bond" evidence="12">
    <location>
        <begin position="1156"/>
        <end position="1165"/>
    </location>
</feature>
<dbReference type="FunFam" id="2.10.25.10:FF:000135">
    <property type="entry name" value="Laminin subunit beta 4"/>
    <property type="match status" value="2"/>
</dbReference>
<keyword evidence="8" id="KW-0175">Coiled coil</keyword>
<evidence type="ECO:0000256" key="3">
    <source>
        <dbReference type="ARBA" id="ARBA00022530"/>
    </source>
</evidence>
<feature type="disulfide bond" evidence="12">
    <location>
        <begin position="927"/>
        <end position="944"/>
    </location>
</feature>
<keyword evidence="7" id="KW-0130">Cell adhesion</keyword>
<keyword evidence="2" id="KW-0964">Secreted</keyword>
<dbReference type="PROSITE" id="PS00022">
    <property type="entry name" value="EGF_1"/>
    <property type="match status" value="1"/>
</dbReference>
<feature type="disulfide bond" evidence="12">
    <location>
        <begin position="1245"/>
        <end position="1262"/>
    </location>
</feature>
<feature type="domain" description="Laminin N-terminal" evidence="16">
    <location>
        <begin position="22"/>
        <end position="274"/>
    </location>
</feature>
<feature type="domain" description="Laminin EGF-like" evidence="14">
    <location>
        <begin position="374"/>
        <end position="437"/>
    </location>
</feature>
<feature type="domain" description="Laminin EGF-like" evidence="14">
    <location>
        <begin position="925"/>
        <end position="972"/>
    </location>
</feature>
<dbReference type="Gene3D" id="2.170.300.10">
    <property type="entry name" value="Tie2 ligand-binding domain superfamily"/>
    <property type="match status" value="2"/>
</dbReference>
<keyword evidence="11 12" id="KW-0424">Laminin EGF-like domain</keyword>
<feature type="domain" description="Laminin EGF-like" evidence="14">
    <location>
        <begin position="438"/>
        <end position="500"/>
    </location>
</feature>
<keyword evidence="3" id="KW-0272">Extracellular matrix</keyword>
<dbReference type="InterPro" id="IPR056863">
    <property type="entry name" value="LMN_ATRN_NET-like_EGF"/>
</dbReference>
<feature type="disulfide bond" evidence="12">
    <location>
        <begin position="468"/>
        <end position="477"/>
    </location>
</feature>
<dbReference type="CDD" id="cd22295">
    <property type="entry name" value="cc_LAMB_C"/>
    <property type="match status" value="1"/>
</dbReference>
<dbReference type="PROSITE" id="PS51116">
    <property type="entry name" value="LAMININ_IVB"/>
    <property type="match status" value="1"/>
</dbReference>
<feature type="disulfide bond" evidence="12">
    <location>
        <begin position="403"/>
        <end position="412"/>
    </location>
</feature>
<feature type="domain" description="Laminin EGF-like" evidence="14">
    <location>
        <begin position="1069"/>
        <end position="1131"/>
    </location>
</feature>
<dbReference type="SMART" id="SM00136">
    <property type="entry name" value="LamNT"/>
    <property type="match status" value="1"/>
</dbReference>
<gene>
    <name evidence="18" type="primary">LOC109376158</name>
</gene>
<feature type="domain" description="Laminin EGF-like" evidence="14">
    <location>
        <begin position="1132"/>
        <end position="1184"/>
    </location>
</feature>
<accession>A0A8B7QHC7</accession>
<dbReference type="InterPro" id="IPR013015">
    <property type="entry name" value="Laminin_IV_B"/>
</dbReference>